<keyword evidence="6" id="KW-0325">Glycoprotein</keyword>
<feature type="transmembrane region" description="Helical" evidence="7">
    <location>
        <begin position="527"/>
        <end position="551"/>
    </location>
</feature>
<keyword evidence="5 7" id="KW-0472">Membrane</keyword>
<evidence type="ECO:0000256" key="5">
    <source>
        <dbReference type="ARBA" id="ARBA00023136"/>
    </source>
</evidence>
<dbReference type="Proteomes" id="UP000007110">
    <property type="component" value="Unassembled WGS sequence"/>
</dbReference>
<dbReference type="AlphaFoldDB" id="A0A7M7SYU9"/>
<dbReference type="GeneID" id="100889284"/>
<evidence type="ECO:0000313" key="9">
    <source>
        <dbReference type="Proteomes" id="UP000007110"/>
    </source>
</evidence>
<keyword evidence="3 7" id="KW-0812">Transmembrane</keyword>
<dbReference type="GO" id="GO:0005929">
    <property type="term" value="C:cilium"/>
    <property type="evidence" value="ECO:0000318"/>
    <property type="project" value="GO_Central"/>
</dbReference>
<keyword evidence="4 7" id="KW-1133">Transmembrane helix</keyword>
<dbReference type="PANTHER" id="PTHR22730">
    <property type="entry name" value="PROMININ PROM PROTEIN"/>
    <property type="match status" value="1"/>
</dbReference>
<dbReference type="GO" id="GO:0009986">
    <property type="term" value="C:cell surface"/>
    <property type="evidence" value="ECO:0000318"/>
    <property type="project" value="GO_Central"/>
</dbReference>
<feature type="transmembrane region" description="Helical" evidence="7">
    <location>
        <begin position="21"/>
        <end position="43"/>
    </location>
</feature>
<evidence type="ECO:0000256" key="7">
    <source>
        <dbReference type="SAM" id="Phobius"/>
    </source>
</evidence>
<evidence type="ECO:0000313" key="8">
    <source>
        <dbReference type="EnsemblMetazoa" id="XP_030841311"/>
    </source>
</evidence>
<organism evidence="8 9">
    <name type="scientific">Strongylocentrotus purpuratus</name>
    <name type="common">Purple sea urchin</name>
    <dbReference type="NCBI Taxonomy" id="7668"/>
    <lineage>
        <taxon>Eukaryota</taxon>
        <taxon>Metazoa</taxon>
        <taxon>Echinodermata</taxon>
        <taxon>Eleutherozoa</taxon>
        <taxon>Echinozoa</taxon>
        <taxon>Echinoidea</taxon>
        <taxon>Euechinoidea</taxon>
        <taxon>Echinacea</taxon>
        <taxon>Camarodonta</taxon>
        <taxon>Echinidea</taxon>
        <taxon>Strongylocentrotidae</taxon>
        <taxon>Strongylocentrotus</taxon>
    </lineage>
</organism>
<dbReference type="GO" id="GO:0015485">
    <property type="term" value="F:cholesterol binding"/>
    <property type="evidence" value="ECO:0000318"/>
    <property type="project" value="GO_Central"/>
</dbReference>
<dbReference type="GO" id="GO:0071914">
    <property type="term" value="C:prominosome"/>
    <property type="evidence" value="ECO:0000318"/>
    <property type="project" value="GO_Central"/>
</dbReference>
<dbReference type="GO" id="GO:0005902">
    <property type="term" value="C:microvillus"/>
    <property type="evidence" value="ECO:0000318"/>
    <property type="project" value="GO_Central"/>
</dbReference>
<accession>A0A7M7SYU9</accession>
<evidence type="ECO:0000256" key="1">
    <source>
        <dbReference type="ARBA" id="ARBA00004141"/>
    </source>
</evidence>
<evidence type="ECO:0000256" key="3">
    <source>
        <dbReference type="ARBA" id="ARBA00022692"/>
    </source>
</evidence>
<dbReference type="OrthoDB" id="6229420at2759"/>
<dbReference type="EnsemblMetazoa" id="XM_030985451">
    <property type="protein sequence ID" value="XP_030841311"/>
    <property type="gene ID" value="LOC100889284"/>
</dbReference>
<name>A0A7M7SYU9_STRPU</name>
<dbReference type="InParanoid" id="A0A7M7SYU9"/>
<reference evidence="9" key="1">
    <citation type="submission" date="2015-02" db="EMBL/GenBank/DDBJ databases">
        <title>Genome sequencing for Strongylocentrotus purpuratus.</title>
        <authorList>
            <person name="Murali S."/>
            <person name="Liu Y."/>
            <person name="Vee V."/>
            <person name="English A."/>
            <person name="Wang M."/>
            <person name="Skinner E."/>
            <person name="Han Y."/>
            <person name="Muzny D.M."/>
            <person name="Worley K.C."/>
            <person name="Gibbs R.A."/>
        </authorList>
    </citation>
    <scope>NUCLEOTIDE SEQUENCE</scope>
</reference>
<evidence type="ECO:0000256" key="6">
    <source>
        <dbReference type="ARBA" id="ARBA00023180"/>
    </source>
</evidence>
<keyword evidence="9" id="KW-1185">Reference proteome</keyword>
<evidence type="ECO:0000256" key="4">
    <source>
        <dbReference type="ARBA" id="ARBA00022989"/>
    </source>
</evidence>
<comment type="similarity">
    <text evidence="2">Belongs to the prominin family.</text>
</comment>
<reference evidence="8" key="2">
    <citation type="submission" date="2021-01" db="UniProtKB">
        <authorList>
            <consortium name="EnsemblMetazoa"/>
        </authorList>
    </citation>
    <scope>IDENTIFICATION</scope>
</reference>
<feature type="transmembrane region" description="Helical" evidence="7">
    <location>
        <begin position="145"/>
        <end position="167"/>
    </location>
</feature>
<dbReference type="KEGG" id="spu:100889284"/>
<evidence type="ECO:0000256" key="2">
    <source>
        <dbReference type="ARBA" id="ARBA00006058"/>
    </source>
</evidence>
<evidence type="ECO:0008006" key="10">
    <source>
        <dbReference type="Google" id="ProtNLM"/>
    </source>
</evidence>
<feature type="transmembrane region" description="Helical" evidence="7">
    <location>
        <begin position="839"/>
        <end position="859"/>
    </location>
</feature>
<feature type="transmembrane region" description="Helical" evidence="7">
    <location>
        <begin position="188"/>
        <end position="212"/>
    </location>
</feature>
<dbReference type="RefSeq" id="XP_030841311.1">
    <property type="nucleotide sequence ID" value="XM_030985451.1"/>
</dbReference>
<protein>
    <recommendedName>
        <fullName evidence="10">Prominin-1-A</fullName>
    </recommendedName>
</protein>
<proteinExistence type="inferred from homology"/>
<dbReference type="PANTHER" id="PTHR22730:SF1">
    <property type="entry name" value="PROMININ-LIKE PROTEIN"/>
    <property type="match status" value="1"/>
</dbReference>
<dbReference type="OMA" id="ECGGQFM"/>
<dbReference type="Pfam" id="PF05478">
    <property type="entry name" value="Prominin"/>
    <property type="match status" value="1"/>
</dbReference>
<dbReference type="GO" id="GO:0016324">
    <property type="term" value="C:apical plasma membrane"/>
    <property type="evidence" value="ECO:0000318"/>
    <property type="project" value="GO_Central"/>
</dbReference>
<comment type="subcellular location">
    <subcellularLocation>
        <location evidence="1">Membrane</location>
        <topology evidence="1">Multi-pass membrane protein</topology>
    </subcellularLocation>
</comment>
<feature type="transmembrane region" description="Helical" evidence="7">
    <location>
        <begin position="484"/>
        <end position="507"/>
    </location>
</feature>
<sequence length="931" mass="100379">MFNMCGIVQGTTRLPGQNIQYRLFLFMITFSILIASDSAVALADDAPIRHERAAVVFSDQGNTLYDNGTLVFDAAMNDDVDVYLLDDVEYEWEGLGNRAAGWVWDGVVRAVPPSEVIALLKKHLMADEFDIPSTVKEALIIEMPVIITSFMLIAMAIILPIVGLIFCCCRCAGKCGGTRKEEDLDSIITTWGVVVCVLLIIVCAFIGTLSYLTAPSINRMVDTVDHTSSVANNILEDIQTFKDDFIQDLQQVGVDDLGFVTGAVHSKLDAVGQEVASPLLRDTAPFLTALSDSVESLAEELTSFTSNGSALDLLLQTTVNLVSAGQSLVDALDTAKDDLTTIRDDCLADPPRAGSGACDNIPDPSLLDTSSVDFSTINIGDLDLDDIRNEMQSALATIRDLIDTGNETLHDIPELITNTSVSSIDGIRDAISQLQQVVGDLVNQTSQSLNETFDSLNFDSLKETIDTTIQLPVEKSVTDLAASLLPVVLAFMVVLTGLGLLVAVIGLRWNDGPGRRGFGCDCGGKMLMGSVCWSFSISLFVCLLAAIFLIIGSTLTIVCDSLLDLSLIQEVVDDPDVWGGTPITSRFSFGNSTFNITVYEILENCQEDATLFNALDLGSSGLLDVIQDMDIREMLPDLTSVYEMVNDTVTALDILPGDEANALLSQLTNQLSPSNITEAIQQMQSELSQIPLTNLSDALNDGADAANGAFPAMATDLRDLASYLLSINDQQLQLIINITMALFEEVSRLNTSLVGVEIVADEVSGSVSNLADFIQDDAGPIVTQALEAYIDGILSIADQFTDEVLRRIQDDMGRCGIVRNIYDAIVGSLCLYFVPGLNVFWFALSAISFTLIPGIVFNVRLAKYLRRPTHSAPRESVVCNGFAVYPPTPTGTSLSSIRGSPASMGRRLSESLVNLKFPSHLTTKFNGAESP</sequence>
<dbReference type="InterPro" id="IPR008795">
    <property type="entry name" value="Prominin"/>
</dbReference>